<dbReference type="EMBL" id="NZBU01000001">
    <property type="protein sequence ID" value="MAG21678.1"/>
    <property type="molecule type" value="Genomic_DNA"/>
</dbReference>
<protein>
    <submittedName>
        <fullName evidence="1">Uncharacterized protein</fullName>
    </submittedName>
</protein>
<dbReference type="Proteomes" id="UP000226592">
    <property type="component" value="Unassembled WGS sequence"/>
</dbReference>
<gene>
    <name evidence="1" type="ORF">CL943_00030</name>
</gene>
<comment type="caution">
    <text evidence="1">The sequence shown here is derived from an EMBL/GenBank/DDBJ whole genome shotgun (WGS) entry which is preliminary data.</text>
</comment>
<proteinExistence type="predicted"/>
<organism evidence="1 2">
    <name type="scientific">Candidatus Iainarchaeum sp</name>
    <dbReference type="NCBI Taxonomy" id="3101447"/>
    <lineage>
        <taxon>Archaea</taxon>
        <taxon>Candidatus Iainarchaeota</taxon>
        <taxon>Candidatus Iainarchaeia</taxon>
        <taxon>Candidatus Iainarchaeales</taxon>
        <taxon>Candidatus Iainarchaeaceae</taxon>
        <taxon>Candidatus Iainarchaeum</taxon>
    </lineage>
</organism>
<evidence type="ECO:0000313" key="2">
    <source>
        <dbReference type="Proteomes" id="UP000226592"/>
    </source>
</evidence>
<evidence type="ECO:0000313" key="1">
    <source>
        <dbReference type="EMBL" id="MAG21678.1"/>
    </source>
</evidence>
<name>A0A2D6LZS1_9ARCH</name>
<accession>A0A2D6LZS1</accession>
<dbReference type="AlphaFoldDB" id="A0A2D6LZS1"/>
<sequence length="93" mass="9953">MQVKILLLLVFLTLFGNSAFSGTYPDCVGTTDVGGCAAKPETTCENYFATMKDCGYKQCKWSASNCVSATKCKVDLRTTVTNCTPITVGTCTN</sequence>
<reference evidence="2" key="1">
    <citation type="submission" date="2017-09" db="EMBL/GenBank/DDBJ databases">
        <title>The Reconstruction of 2,631 Draft Metagenome-Assembled Genomes from the Global Oceans.</title>
        <authorList>
            <person name="Tully B.J."/>
            <person name="Graham E.D."/>
            <person name="Heidelberg J.F."/>
        </authorList>
    </citation>
    <scope>NUCLEOTIDE SEQUENCE [LARGE SCALE GENOMIC DNA]</scope>
</reference>